<reference evidence="3 4" key="1">
    <citation type="submission" date="2024-01" db="EMBL/GenBank/DDBJ databases">
        <authorList>
            <person name="Allen C."/>
            <person name="Tagirdzhanova G."/>
        </authorList>
    </citation>
    <scope>NUCLEOTIDE SEQUENCE [LARGE SCALE GENOMIC DNA]</scope>
</reference>
<feature type="transmembrane region" description="Helical" evidence="2">
    <location>
        <begin position="6"/>
        <end position="25"/>
    </location>
</feature>
<evidence type="ECO:0000256" key="2">
    <source>
        <dbReference type="SAM" id="Phobius"/>
    </source>
</evidence>
<sequence length="249" mass="28634">MKPEYAPLFIVLGIIPLALFAIYLYKSRNHIYRKVAENSPLNNPELDVELLQQFEMYRYGRSYLVDYIPARNKADGYMVVERQIPNTRHLRPSTSQCESFARRYRPRAGSQSQGQKKYRERVYEAASIPQSKIPELEAPPPAYTPQLTAADLPLARPARSYSVTSTAENTPTHIGRQSRIRVSEYTTAFEVEQREDSSEEGEKGEKEAKQESQVAEQPRQGERRLLEPGFEGEDIAEPQCLRRDGRFSF</sequence>
<keyword evidence="4" id="KW-1185">Reference proteome</keyword>
<feature type="compositionally biased region" description="Basic and acidic residues" evidence="1">
    <location>
        <begin position="191"/>
        <end position="210"/>
    </location>
</feature>
<accession>A0ABP0BQF9</accession>
<comment type="caution">
    <text evidence="3">The sequence shown here is derived from an EMBL/GenBank/DDBJ whole genome shotgun (WGS) entry which is preliminary data.</text>
</comment>
<evidence type="ECO:0000256" key="1">
    <source>
        <dbReference type="SAM" id="MobiDB-lite"/>
    </source>
</evidence>
<evidence type="ECO:0000313" key="4">
    <source>
        <dbReference type="Proteomes" id="UP001642482"/>
    </source>
</evidence>
<proteinExistence type="predicted"/>
<name>A0ABP0BQF9_9PEZI</name>
<keyword evidence="2" id="KW-0472">Membrane</keyword>
<protein>
    <submittedName>
        <fullName evidence="3">Uncharacterized protein</fullName>
    </submittedName>
</protein>
<keyword evidence="2" id="KW-1133">Transmembrane helix</keyword>
<organism evidence="3 4">
    <name type="scientific">Sporothrix eucalyptigena</name>
    <dbReference type="NCBI Taxonomy" id="1812306"/>
    <lineage>
        <taxon>Eukaryota</taxon>
        <taxon>Fungi</taxon>
        <taxon>Dikarya</taxon>
        <taxon>Ascomycota</taxon>
        <taxon>Pezizomycotina</taxon>
        <taxon>Sordariomycetes</taxon>
        <taxon>Sordariomycetidae</taxon>
        <taxon>Ophiostomatales</taxon>
        <taxon>Ophiostomataceae</taxon>
        <taxon>Sporothrix</taxon>
    </lineage>
</organism>
<evidence type="ECO:0000313" key="3">
    <source>
        <dbReference type="EMBL" id="CAK7221839.1"/>
    </source>
</evidence>
<dbReference type="Proteomes" id="UP001642482">
    <property type="component" value="Unassembled WGS sequence"/>
</dbReference>
<feature type="region of interest" description="Disordered" evidence="1">
    <location>
        <begin position="160"/>
        <end position="249"/>
    </location>
</feature>
<feature type="compositionally biased region" description="Polar residues" evidence="1">
    <location>
        <begin position="161"/>
        <end position="172"/>
    </location>
</feature>
<gene>
    <name evidence="3" type="ORF">SEUCBS140593_004701</name>
</gene>
<feature type="compositionally biased region" description="Basic and acidic residues" evidence="1">
    <location>
        <begin position="240"/>
        <end position="249"/>
    </location>
</feature>
<keyword evidence="2" id="KW-0812">Transmembrane</keyword>
<dbReference type="EMBL" id="CAWUHD010000041">
    <property type="protein sequence ID" value="CAK7221839.1"/>
    <property type="molecule type" value="Genomic_DNA"/>
</dbReference>